<dbReference type="Proteomes" id="UP001362999">
    <property type="component" value="Unassembled WGS sequence"/>
</dbReference>
<organism evidence="2 3">
    <name type="scientific">Favolaschia claudopus</name>
    <dbReference type="NCBI Taxonomy" id="2862362"/>
    <lineage>
        <taxon>Eukaryota</taxon>
        <taxon>Fungi</taxon>
        <taxon>Dikarya</taxon>
        <taxon>Basidiomycota</taxon>
        <taxon>Agaricomycotina</taxon>
        <taxon>Agaricomycetes</taxon>
        <taxon>Agaricomycetidae</taxon>
        <taxon>Agaricales</taxon>
        <taxon>Marasmiineae</taxon>
        <taxon>Mycenaceae</taxon>
        <taxon>Favolaschia</taxon>
    </lineage>
</organism>
<feature type="compositionally biased region" description="Basic residues" evidence="1">
    <location>
        <begin position="20"/>
        <end position="29"/>
    </location>
</feature>
<feature type="compositionally biased region" description="Polar residues" evidence="1">
    <location>
        <begin position="219"/>
        <end position="230"/>
    </location>
</feature>
<proteinExistence type="predicted"/>
<evidence type="ECO:0000313" key="3">
    <source>
        <dbReference type="Proteomes" id="UP001362999"/>
    </source>
</evidence>
<protein>
    <submittedName>
        <fullName evidence="2">Uncharacterized protein</fullName>
    </submittedName>
</protein>
<comment type="caution">
    <text evidence="2">The sequence shown here is derived from an EMBL/GenBank/DDBJ whole genome shotgun (WGS) entry which is preliminary data.</text>
</comment>
<reference evidence="2 3" key="1">
    <citation type="journal article" date="2024" name="J Genomics">
        <title>Draft genome sequencing and assembly of Favolaschia claudopus CIRM-BRFM 2984 isolated from oak limbs.</title>
        <authorList>
            <person name="Navarro D."/>
            <person name="Drula E."/>
            <person name="Chaduli D."/>
            <person name="Cazenave R."/>
            <person name="Ahrendt S."/>
            <person name="Wang J."/>
            <person name="Lipzen A."/>
            <person name="Daum C."/>
            <person name="Barry K."/>
            <person name="Grigoriev I.V."/>
            <person name="Favel A."/>
            <person name="Rosso M.N."/>
            <person name="Martin F."/>
        </authorList>
    </citation>
    <scope>NUCLEOTIDE SEQUENCE [LARGE SCALE GENOMIC DNA]</scope>
    <source>
        <strain evidence="2 3">CIRM-BRFM 2984</strain>
    </source>
</reference>
<evidence type="ECO:0000313" key="2">
    <source>
        <dbReference type="EMBL" id="KAK7025781.1"/>
    </source>
</evidence>
<feature type="compositionally biased region" description="Basic and acidic residues" evidence="1">
    <location>
        <begin position="10"/>
        <end position="19"/>
    </location>
</feature>
<feature type="region of interest" description="Disordered" evidence="1">
    <location>
        <begin position="196"/>
        <end position="230"/>
    </location>
</feature>
<name>A0AAW0BHQ5_9AGAR</name>
<sequence length="230" mass="26114">MTGINTAKQRVLEGRDLGRRFWRRGHIGRRSATEGGGKAGRSKPPLGATFRVPPKSVASQEHKTPELSSEIEAAADRHPLSVYKIFPPPSPRRCTKSPWLKHERHAPFSGSTYSTHALETERLRAWAQNVVAYLELMIFQPPSVARDESDISLCGPPEHRRKLEDHRYRRANLRELHIHQGACELYKNQQALQDERAAGLEDPLARRKAKRRRLREGTEAQNPTVQPAMS</sequence>
<feature type="region of interest" description="Disordered" evidence="1">
    <location>
        <begin position="1"/>
        <end position="68"/>
    </location>
</feature>
<evidence type="ECO:0000256" key="1">
    <source>
        <dbReference type="SAM" id="MobiDB-lite"/>
    </source>
</evidence>
<keyword evidence="3" id="KW-1185">Reference proteome</keyword>
<gene>
    <name evidence="2" type="ORF">R3P38DRAFT_2778577</name>
</gene>
<accession>A0AAW0BHQ5</accession>
<dbReference type="EMBL" id="JAWWNJ010000033">
    <property type="protein sequence ID" value="KAK7025781.1"/>
    <property type="molecule type" value="Genomic_DNA"/>
</dbReference>
<dbReference type="AlphaFoldDB" id="A0AAW0BHQ5"/>
<feature type="compositionally biased region" description="Basic and acidic residues" evidence="1">
    <location>
        <begin position="196"/>
        <end position="205"/>
    </location>
</feature>